<evidence type="ECO:0000313" key="5">
    <source>
        <dbReference type="EMBL" id="KEZ23201.1"/>
    </source>
</evidence>
<dbReference type="SMART" id="SM00382">
    <property type="entry name" value="AAA"/>
    <property type="match status" value="1"/>
</dbReference>
<dbReference type="PANTHER" id="PTHR42939">
    <property type="entry name" value="ABC TRANSPORTER ATP-BINDING PROTEIN ALBC-RELATED"/>
    <property type="match status" value="1"/>
</dbReference>
<dbReference type="InterPro" id="IPR017871">
    <property type="entry name" value="ABC_transporter-like_CS"/>
</dbReference>
<dbReference type="GO" id="GO:0005524">
    <property type="term" value="F:ATP binding"/>
    <property type="evidence" value="ECO:0007669"/>
    <property type="project" value="UniProtKB-KW"/>
</dbReference>
<dbReference type="Gene3D" id="3.40.50.300">
    <property type="entry name" value="P-loop containing nucleotide triphosphate hydrolases"/>
    <property type="match status" value="1"/>
</dbReference>
<dbReference type="eggNOG" id="COG1131">
    <property type="taxonomic scope" value="Bacteria"/>
</dbReference>
<comment type="caution">
    <text evidence="5">The sequence shown here is derived from an EMBL/GenBank/DDBJ whole genome shotgun (WGS) entry which is preliminary data.</text>
</comment>
<reference evidence="5 6" key="1">
    <citation type="submission" date="2014-02" db="EMBL/GenBank/DDBJ databases">
        <title>Genome sequence of Ureaplasma diversum strain 246.</title>
        <authorList>
            <person name="Sirand-Pugnet P."/>
            <person name="Breton M."/>
            <person name="Dordet-Frisoni E."/>
            <person name="Baranowski E."/>
            <person name="Barre A."/>
            <person name="Couture C."/>
            <person name="Dupuy V."/>
            <person name="Gaurivaud P."/>
            <person name="Jacob D."/>
            <person name="Lemaitre C."/>
            <person name="Manso-Silvan L."/>
            <person name="Nikolski M."/>
            <person name="Nouvel L.-X."/>
            <person name="Poumarat F."/>
            <person name="Tardy F."/>
            <person name="Thebault P."/>
            <person name="Theil S."/>
            <person name="Citti C."/>
            <person name="Thiaucourt F."/>
            <person name="Blanchard A."/>
        </authorList>
    </citation>
    <scope>NUCLEOTIDE SEQUENCE [LARGE SCALE GENOMIC DNA]</scope>
    <source>
        <strain evidence="5 6">NCTC 246</strain>
    </source>
</reference>
<dbReference type="PROSITE" id="PS00211">
    <property type="entry name" value="ABC_TRANSPORTER_1"/>
    <property type="match status" value="1"/>
</dbReference>
<keyword evidence="3 5" id="KW-0067">ATP-binding</keyword>
<dbReference type="EMBL" id="JFDP01000051">
    <property type="protein sequence ID" value="KEZ23201.1"/>
    <property type="molecule type" value="Genomic_DNA"/>
</dbReference>
<dbReference type="OrthoDB" id="9775135at2"/>
<evidence type="ECO:0000259" key="4">
    <source>
        <dbReference type="PROSITE" id="PS50893"/>
    </source>
</evidence>
<dbReference type="InterPro" id="IPR003593">
    <property type="entry name" value="AAA+_ATPase"/>
</dbReference>
<dbReference type="InterPro" id="IPR051782">
    <property type="entry name" value="ABC_Transporter_VariousFunc"/>
</dbReference>
<evidence type="ECO:0000256" key="1">
    <source>
        <dbReference type="ARBA" id="ARBA00022448"/>
    </source>
</evidence>
<keyword evidence="6" id="KW-1185">Reference proteome</keyword>
<dbReference type="PANTHER" id="PTHR42939:SF1">
    <property type="entry name" value="ABC TRANSPORTER ATP-BINDING PROTEIN ALBC-RELATED"/>
    <property type="match status" value="1"/>
</dbReference>
<sequence>MTLSKPELQTEDRINHNPDNILEVKNLTKIYKGSTQGVRNLSFNIKKGEIHAFLGENGSGKTTTIKSIINAYAYYDGEILIGGFDNKTPESKDKLGYVPENALFPSELTTFDYLYSLALLSKVPAKVAKEKILNYLDKFGILFLKDKKPVNFSSGQKKKVLLIQALIHDPELIILDEPTANLDPSARFEVFDILHDLNKQGKTIFVCSHILKEMEDYVNSLTLIHKGNLIYTGPKTKDLESIYYELIIKDNDEYKNAKNPFSNFDDTPIDGVVKKGSGEIEKV</sequence>
<name>A0A084EZ09_9BACT</name>
<dbReference type="Proteomes" id="UP000028537">
    <property type="component" value="Unassembled WGS sequence"/>
</dbReference>
<dbReference type="PROSITE" id="PS50893">
    <property type="entry name" value="ABC_TRANSPORTER_2"/>
    <property type="match status" value="1"/>
</dbReference>
<accession>A0A084EZ09</accession>
<dbReference type="CDD" id="cd03230">
    <property type="entry name" value="ABC_DR_subfamily_A"/>
    <property type="match status" value="1"/>
</dbReference>
<keyword evidence="2" id="KW-0547">Nucleotide-binding</keyword>
<evidence type="ECO:0000313" key="6">
    <source>
        <dbReference type="Proteomes" id="UP000028537"/>
    </source>
</evidence>
<organism evidence="5 6">
    <name type="scientific">Ureaplasma diversum NCTC 246</name>
    <dbReference type="NCBI Taxonomy" id="1188241"/>
    <lineage>
        <taxon>Bacteria</taxon>
        <taxon>Bacillati</taxon>
        <taxon>Mycoplasmatota</taxon>
        <taxon>Mycoplasmoidales</taxon>
        <taxon>Mycoplasmoidaceae</taxon>
        <taxon>Ureaplasma</taxon>
    </lineage>
</organism>
<gene>
    <name evidence="5" type="primary">abc</name>
    <name evidence="5" type="ORF">UDIV_4050</name>
</gene>
<dbReference type="SUPFAM" id="SSF52540">
    <property type="entry name" value="P-loop containing nucleoside triphosphate hydrolases"/>
    <property type="match status" value="1"/>
</dbReference>
<dbReference type="Pfam" id="PF00005">
    <property type="entry name" value="ABC_tran"/>
    <property type="match status" value="1"/>
</dbReference>
<proteinExistence type="predicted"/>
<evidence type="ECO:0000256" key="2">
    <source>
        <dbReference type="ARBA" id="ARBA00022741"/>
    </source>
</evidence>
<protein>
    <submittedName>
        <fullName evidence="5">ABC transporter ATP-binding protein</fullName>
    </submittedName>
</protein>
<dbReference type="GO" id="GO:0016887">
    <property type="term" value="F:ATP hydrolysis activity"/>
    <property type="evidence" value="ECO:0007669"/>
    <property type="project" value="InterPro"/>
</dbReference>
<feature type="domain" description="ABC transporter" evidence="4">
    <location>
        <begin position="22"/>
        <end position="251"/>
    </location>
</feature>
<dbReference type="InterPro" id="IPR003439">
    <property type="entry name" value="ABC_transporter-like_ATP-bd"/>
</dbReference>
<dbReference type="InterPro" id="IPR027417">
    <property type="entry name" value="P-loop_NTPase"/>
</dbReference>
<dbReference type="AlphaFoldDB" id="A0A084EZ09"/>
<keyword evidence="1" id="KW-0813">Transport</keyword>
<evidence type="ECO:0000256" key="3">
    <source>
        <dbReference type="ARBA" id="ARBA00022840"/>
    </source>
</evidence>